<dbReference type="InterPro" id="IPR016181">
    <property type="entry name" value="Acyl_CoA_acyltransferase"/>
</dbReference>
<keyword evidence="2" id="KW-0012">Acyltransferase</keyword>
<dbReference type="Gene3D" id="3.40.630.30">
    <property type="match status" value="1"/>
</dbReference>
<feature type="domain" description="N-acetyltransferase" evidence="3">
    <location>
        <begin position="1"/>
        <end position="133"/>
    </location>
</feature>
<accession>A0AA95SQY5</accession>
<dbReference type="PANTHER" id="PTHR43626">
    <property type="entry name" value="ACYL-COA N-ACYLTRANSFERASE"/>
    <property type="match status" value="1"/>
</dbReference>
<dbReference type="Proteomes" id="UP001177769">
    <property type="component" value="Chromosome"/>
</dbReference>
<evidence type="ECO:0000259" key="3">
    <source>
        <dbReference type="PROSITE" id="PS51186"/>
    </source>
</evidence>
<dbReference type="GO" id="GO:0008080">
    <property type="term" value="F:N-acetyltransferase activity"/>
    <property type="evidence" value="ECO:0007669"/>
    <property type="project" value="InterPro"/>
</dbReference>
<dbReference type="Pfam" id="PF00583">
    <property type="entry name" value="Acetyltransf_1"/>
    <property type="match status" value="1"/>
</dbReference>
<keyword evidence="1" id="KW-0808">Transferase</keyword>
<dbReference type="AlphaFoldDB" id="A0AA95SQY5"/>
<dbReference type="GO" id="GO:0005737">
    <property type="term" value="C:cytoplasm"/>
    <property type="evidence" value="ECO:0007669"/>
    <property type="project" value="TreeGrafter"/>
</dbReference>
<evidence type="ECO:0000256" key="2">
    <source>
        <dbReference type="ARBA" id="ARBA00023315"/>
    </source>
</evidence>
<proteinExistence type="predicted"/>
<keyword evidence="5" id="KW-1185">Reference proteome</keyword>
<dbReference type="EMBL" id="CP116346">
    <property type="protein sequence ID" value="WIT12546.1"/>
    <property type="molecule type" value="Genomic_DNA"/>
</dbReference>
<sequence>MTDELAAVDWAELKRAVAEDNFDNGRTPGELETSFAATPVRVFAVREGKVIGTARALADGVCNAFVVDVWTNSAFRRQGLARRMMGFLEERLEGHHVALFTEHAVGFYGVLGYSEERVGMSKVVGTWLRRKGGQRGRE</sequence>
<dbReference type="PROSITE" id="PS51186">
    <property type="entry name" value="GNAT"/>
    <property type="match status" value="1"/>
</dbReference>
<dbReference type="InterPro" id="IPR045039">
    <property type="entry name" value="NSI-like"/>
</dbReference>
<protein>
    <submittedName>
        <fullName evidence="4">GNAT family N-acetyltransferase</fullName>
    </submittedName>
</protein>
<gene>
    <name evidence="4" type="ORF">PFX98_02765</name>
</gene>
<evidence type="ECO:0000313" key="4">
    <source>
        <dbReference type="EMBL" id="WIT12546.1"/>
    </source>
</evidence>
<dbReference type="RefSeq" id="WP_285233644.1">
    <property type="nucleotide sequence ID" value="NZ_CP116346.1"/>
</dbReference>
<dbReference type="InterPro" id="IPR000182">
    <property type="entry name" value="GNAT_dom"/>
</dbReference>
<name>A0AA95SQY5_9BURK</name>
<organism evidence="4 5">
    <name type="scientific">Paucibacter sediminis</name>
    <dbReference type="NCBI Taxonomy" id="3019553"/>
    <lineage>
        <taxon>Bacteria</taxon>
        <taxon>Pseudomonadati</taxon>
        <taxon>Pseudomonadota</taxon>
        <taxon>Betaproteobacteria</taxon>
        <taxon>Burkholderiales</taxon>
        <taxon>Sphaerotilaceae</taxon>
        <taxon>Roseateles</taxon>
    </lineage>
</organism>
<evidence type="ECO:0000256" key="1">
    <source>
        <dbReference type="ARBA" id="ARBA00022679"/>
    </source>
</evidence>
<evidence type="ECO:0000313" key="5">
    <source>
        <dbReference type="Proteomes" id="UP001177769"/>
    </source>
</evidence>
<dbReference type="SUPFAM" id="SSF55729">
    <property type="entry name" value="Acyl-CoA N-acyltransferases (Nat)"/>
    <property type="match status" value="1"/>
</dbReference>
<dbReference type="PANTHER" id="PTHR43626:SF4">
    <property type="entry name" value="GCN5-RELATED N-ACETYLTRANSFERASE 2, CHLOROPLASTIC"/>
    <property type="match status" value="1"/>
</dbReference>
<dbReference type="CDD" id="cd04301">
    <property type="entry name" value="NAT_SF"/>
    <property type="match status" value="1"/>
</dbReference>
<reference evidence="4" key="1">
    <citation type="submission" date="2023-01" db="EMBL/GenBank/DDBJ databases">
        <title>Whole genome sequence of Paucibacter sp. S2-9 isolated from pond sediment.</title>
        <authorList>
            <person name="Jung J.Y."/>
        </authorList>
    </citation>
    <scope>NUCLEOTIDE SEQUENCE</scope>
    <source>
        <strain evidence="4">S2-9</strain>
    </source>
</reference>
<dbReference type="KEGG" id="pais:PFX98_02765"/>